<dbReference type="RefSeq" id="WP_211855152.1">
    <property type="nucleotide sequence ID" value="NZ_JAAGBB010000034.1"/>
</dbReference>
<keyword evidence="3" id="KW-1185">Reference proteome</keyword>
<feature type="domain" description="PIN" evidence="1">
    <location>
        <begin position="3"/>
        <end position="133"/>
    </location>
</feature>
<accession>A0ABS5F452</accession>
<dbReference type="EMBL" id="JAAGBB010000034">
    <property type="protein sequence ID" value="MBR0667371.1"/>
    <property type="molecule type" value="Genomic_DNA"/>
</dbReference>
<comment type="caution">
    <text evidence="2">The sequence shown here is derived from an EMBL/GenBank/DDBJ whole genome shotgun (WGS) entry which is preliminary data.</text>
</comment>
<evidence type="ECO:0000313" key="3">
    <source>
        <dbReference type="Proteomes" id="UP001196870"/>
    </source>
</evidence>
<dbReference type="InterPro" id="IPR029060">
    <property type="entry name" value="PIN-like_dom_sf"/>
</dbReference>
<reference evidence="3" key="1">
    <citation type="journal article" date="2021" name="Syst. Appl. Microbiol.">
        <title>Roseomonas hellenica sp. nov., isolated from roots of wild-growing Alkanna tinctoria.</title>
        <authorList>
            <person name="Rat A."/>
            <person name="Naranjo H.D."/>
            <person name="Lebbe L."/>
            <person name="Cnockaert M."/>
            <person name="Krigas N."/>
            <person name="Grigoriadou K."/>
            <person name="Maloupa E."/>
            <person name="Willems A."/>
        </authorList>
    </citation>
    <scope>NUCLEOTIDE SEQUENCE [LARGE SCALE GENOMIC DNA]</scope>
    <source>
        <strain evidence="3">LMG 31523</strain>
    </source>
</reference>
<dbReference type="InterPro" id="IPR002716">
    <property type="entry name" value="PIN_dom"/>
</dbReference>
<dbReference type="Gene3D" id="3.40.50.1010">
    <property type="entry name" value="5'-nuclease"/>
    <property type="match status" value="1"/>
</dbReference>
<organism evidence="2 3">
    <name type="scientific">Plastoroseomonas hellenica</name>
    <dbReference type="NCBI Taxonomy" id="2687306"/>
    <lineage>
        <taxon>Bacteria</taxon>
        <taxon>Pseudomonadati</taxon>
        <taxon>Pseudomonadota</taxon>
        <taxon>Alphaproteobacteria</taxon>
        <taxon>Acetobacterales</taxon>
        <taxon>Acetobacteraceae</taxon>
        <taxon>Plastoroseomonas</taxon>
    </lineage>
</organism>
<evidence type="ECO:0000313" key="2">
    <source>
        <dbReference type="EMBL" id="MBR0667371.1"/>
    </source>
</evidence>
<dbReference type="SUPFAM" id="SSF88723">
    <property type="entry name" value="PIN domain-like"/>
    <property type="match status" value="1"/>
</dbReference>
<name>A0ABS5F452_9PROT</name>
<protein>
    <submittedName>
        <fullName evidence="2">Type II toxin-antitoxin system VapC family toxin</fullName>
    </submittedName>
</protein>
<dbReference type="Proteomes" id="UP001196870">
    <property type="component" value="Unassembled WGS sequence"/>
</dbReference>
<dbReference type="Pfam" id="PF01850">
    <property type="entry name" value="PIN"/>
    <property type="match status" value="1"/>
</dbReference>
<proteinExistence type="predicted"/>
<sequence length="157" mass="17765">MALLDTNVLVAFIDDRDNDHDQAALVIDELTDFVWIVSLPVIVEACGLLGSRRGQSHVRNLLSWLLTPGKAWILPGSHPSLSPDGMLWSHSTWMGKFIVDYVDAHLMELANFITAQCELRPHLPIVTFDTKDFMRCAKNGFLYSLYDMRSLELVDFS</sequence>
<evidence type="ECO:0000259" key="1">
    <source>
        <dbReference type="Pfam" id="PF01850"/>
    </source>
</evidence>
<gene>
    <name evidence="2" type="ORF">GXW71_23650</name>
</gene>